<reference evidence="3" key="1">
    <citation type="submission" date="2022-07" db="EMBL/GenBank/DDBJ databases">
        <title>Phylogenomic reconstructions and comparative analyses of Kickxellomycotina fungi.</title>
        <authorList>
            <person name="Reynolds N.K."/>
            <person name="Stajich J.E."/>
            <person name="Barry K."/>
            <person name="Grigoriev I.V."/>
            <person name="Crous P."/>
            <person name="Smith M.E."/>
        </authorList>
    </citation>
    <scope>NUCLEOTIDE SEQUENCE</scope>
    <source>
        <strain evidence="3">RSA 861</strain>
    </source>
</reference>
<evidence type="ECO:0000256" key="1">
    <source>
        <dbReference type="SAM" id="MobiDB-lite"/>
    </source>
</evidence>
<evidence type="ECO:0000313" key="3">
    <source>
        <dbReference type="EMBL" id="KAJ1929971.1"/>
    </source>
</evidence>
<feature type="compositionally biased region" description="Polar residues" evidence="1">
    <location>
        <begin position="221"/>
        <end position="238"/>
    </location>
</feature>
<dbReference type="Proteomes" id="UP001150569">
    <property type="component" value="Unassembled WGS sequence"/>
</dbReference>
<evidence type="ECO:0000256" key="2">
    <source>
        <dbReference type="SAM" id="SignalP"/>
    </source>
</evidence>
<comment type="caution">
    <text evidence="3">The sequence shown here is derived from an EMBL/GenBank/DDBJ whole genome shotgun (WGS) entry which is preliminary data.</text>
</comment>
<feature type="chain" id="PRO_5040751603" description="Chitin-binding type-4 domain-containing protein" evidence="2">
    <location>
        <begin position="20"/>
        <end position="349"/>
    </location>
</feature>
<keyword evidence="4" id="KW-1185">Reference proteome</keyword>
<dbReference type="AlphaFoldDB" id="A0A9W8AFD2"/>
<gene>
    <name evidence="3" type="ORF">IWQ60_000700</name>
</gene>
<dbReference type="PANTHER" id="PTHR36182:SF1">
    <property type="entry name" value="PROTEIN, PUTATIVE (AFU_ORTHOLOGUE AFUA_6G10930)-RELATED"/>
    <property type="match status" value="1"/>
</dbReference>
<feature type="region of interest" description="Disordered" evidence="1">
    <location>
        <begin position="217"/>
        <end position="278"/>
    </location>
</feature>
<sequence length="349" mass="36341">MTLYTLLVTALLSATSVSAHMAMISPCPRYSSHAGCPSPPAGQSVDYSIKSPIGTKDQIGQPLCKFQTPYDRPVATYEAGSSIPVEFMAGGASHGGGHCQFSLSYDGGSTFVVLHSVLNHCFGSGLQFSVPIPSNAPSSDRVVFSWSWVNAVGNREFYQNCADIAITGGDPHGELTGPQMVVANYGPSSPLVPEFSYGGDSKNDLYDQAPTITVRAAGASAPQSHEQPAVASSGTPPSNDAKDSYDATPVTAYPSQTGAMSTHGSEEPLSPQPSPMTSVYDGRAVRPSPTSNLLTAATNLVVPLVGTVASALSGNSPLANKPHSSASAKSNSAPAPYYVRRRLGRLFRQ</sequence>
<feature type="compositionally biased region" description="Polar residues" evidence="1">
    <location>
        <begin position="253"/>
        <end position="263"/>
    </location>
</feature>
<dbReference type="OrthoDB" id="2342176at2759"/>
<name>A0A9W8AFD2_9FUNG</name>
<evidence type="ECO:0008006" key="5">
    <source>
        <dbReference type="Google" id="ProtNLM"/>
    </source>
</evidence>
<keyword evidence="2" id="KW-0732">Signal</keyword>
<dbReference type="EMBL" id="JANBPT010000019">
    <property type="protein sequence ID" value="KAJ1929971.1"/>
    <property type="molecule type" value="Genomic_DNA"/>
</dbReference>
<dbReference type="Gene3D" id="2.70.50.70">
    <property type="match status" value="1"/>
</dbReference>
<accession>A0A9W8AFD2</accession>
<evidence type="ECO:0000313" key="4">
    <source>
        <dbReference type="Proteomes" id="UP001150569"/>
    </source>
</evidence>
<proteinExistence type="predicted"/>
<feature type="signal peptide" evidence="2">
    <location>
        <begin position="1"/>
        <end position="19"/>
    </location>
</feature>
<protein>
    <recommendedName>
        <fullName evidence="5">Chitin-binding type-4 domain-containing protein</fullName>
    </recommendedName>
</protein>
<organism evidence="3 4">
    <name type="scientific">Tieghemiomyces parasiticus</name>
    <dbReference type="NCBI Taxonomy" id="78921"/>
    <lineage>
        <taxon>Eukaryota</taxon>
        <taxon>Fungi</taxon>
        <taxon>Fungi incertae sedis</taxon>
        <taxon>Zoopagomycota</taxon>
        <taxon>Kickxellomycotina</taxon>
        <taxon>Dimargaritomycetes</taxon>
        <taxon>Dimargaritales</taxon>
        <taxon>Dimargaritaceae</taxon>
        <taxon>Tieghemiomyces</taxon>
    </lineage>
</organism>
<dbReference type="PANTHER" id="PTHR36182">
    <property type="entry name" value="PROTEIN, PUTATIVE (AFU_ORTHOLOGUE AFUA_6G10930)-RELATED"/>
    <property type="match status" value="1"/>
</dbReference>